<keyword evidence="3" id="KW-1185">Reference proteome</keyword>
<reference evidence="2" key="1">
    <citation type="journal article" date="2014" name="Int. J. Syst. Evol. Microbiol.">
        <title>Complete genome sequence of Corynebacterium casei LMG S-19264T (=DSM 44701T), isolated from a smear-ripened cheese.</title>
        <authorList>
            <consortium name="US DOE Joint Genome Institute (JGI-PGF)"/>
            <person name="Walter F."/>
            <person name="Albersmeier A."/>
            <person name="Kalinowski J."/>
            <person name="Ruckert C."/>
        </authorList>
    </citation>
    <scope>NUCLEOTIDE SEQUENCE</scope>
    <source>
        <strain evidence="2">JCM 4646</strain>
    </source>
</reference>
<sequence length="107" mass="11274">MKDQQLLPVPAPRAGGRASPPARPHCRRGGPARGRPHRYGHRDGLGHARSGAGSGTYGGPGGGTWYHQLVRNGIWTCPYSPIPAGYRSTGYDARGCSGLGAWLTVRA</sequence>
<gene>
    <name evidence="2" type="ORF">GCM10018781_18130</name>
</gene>
<dbReference type="AlphaFoldDB" id="A0A919KNI9"/>
<name>A0A919KNI9_9ACTN</name>
<protein>
    <submittedName>
        <fullName evidence="2">Uncharacterized protein</fullName>
    </submittedName>
</protein>
<reference evidence="2" key="2">
    <citation type="submission" date="2020-09" db="EMBL/GenBank/DDBJ databases">
        <authorList>
            <person name="Sun Q."/>
            <person name="Ohkuma M."/>
        </authorList>
    </citation>
    <scope>NUCLEOTIDE SEQUENCE</scope>
    <source>
        <strain evidence="2">JCM 4646</strain>
    </source>
</reference>
<accession>A0A919KNI9</accession>
<evidence type="ECO:0000256" key="1">
    <source>
        <dbReference type="SAM" id="MobiDB-lite"/>
    </source>
</evidence>
<organism evidence="2 3">
    <name type="scientific">Kitasatospora indigofera</name>
    <dbReference type="NCBI Taxonomy" id="67307"/>
    <lineage>
        <taxon>Bacteria</taxon>
        <taxon>Bacillati</taxon>
        <taxon>Actinomycetota</taxon>
        <taxon>Actinomycetes</taxon>
        <taxon>Kitasatosporales</taxon>
        <taxon>Streptomycetaceae</taxon>
        <taxon>Kitasatospora</taxon>
    </lineage>
</organism>
<feature type="compositionally biased region" description="Gly residues" evidence="1">
    <location>
        <begin position="52"/>
        <end position="62"/>
    </location>
</feature>
<feature type="compositionally biased region" description="Basic residues" evidence="1">
    <location>
        <begin position="24"/>
        <end position="40"/>
    </location>
</feature>
<feature type="region of interest" description="Disordered" evidence="1">
    <location>
        <begin position="1"/>
        <end position="62"/>
    </location>
</feature>
<dbReference type="GeneID" id="95358499"/>
<dbReference type="Proteomes" id="UP000617734">
    <property type="component" value="Unassembled WGS sequence"/>
</dbReference>
<dbReference type="RefSeq" id="WP_190210272.1">
    <property type="nucleotide sequence ID" value="NZ_BNBO01000006.1"/>
</dbReference>
<dbReference type="EMBL" id="BNBO01000006">
    <property type="protein sequence ID" value="GHH65507.1"/>
    <property type="molecule type" value="Genomic_DNA"/>
</dbReference>
<evidence type="ECO:0000313" key="2">
    <source>
        <dbReference type="EMBL" id="GHH65507.1"/>
    </source>
</evidence>
<evidence type="ECO:0000313" key="3">
    <source>
        <dbReference type="Proteomes" id="UP000617734"/>
    </source>
</evidence>
<proteinExistence type="predicted"/>
<comment type="caution">
    <text evidence="2">The sequence shown here is derived from an EMBL/GenBank/DDBJ whole genome shotgun (WGS) entry which is preliminary data.</text>
</comment>